<name>A0AAD5T1X5_9FUNG</name>
<evidence type="ECO:0000256" key="10">
    <source>
        <dbReference type="ARBA" id="ARBA00023209"/>
    </source>
</evidence>
<evidence type="ECO:0000256" key="13">
    <source>
        <dbReference type="SAM" id="MobiDB-lite"/>
    </source>
</evidence>
<organism evidence="15 16">
    <name type="scientific">Physocladia obscura</name>
    <dbReference type="NCBI Taxonomy" id="109957"/>
    <lineage>
        <taxon>Eukaryota</taxon>
        <taxon>Fungi</taxon>
        <taxon>Fungi incertae sedis</taxon>
        <taxon>Chytridiomycota</taxon>
        <taxon>Chytridiomycota incertae sedis</taxon>
        <taxon>Chytridiomycetes</taxon>
        <taxon>Chytridiales</taxon>
        <taxon>Chytriomycetaceae</taxon>
        <taxon>Physocladia</taxon>
    </lineage>
</organism>
<keyword evidence="10" id="KW-0594">Phospholipid biosynthesis</keyword>
<keyword evidence="4" id="KW-0444">Lipid biosynthesis</keyword>
<keyword evidence="6 14" id="KW-0812">Transmembrane</keyword>
<proteinExistence type="inferred from homology"/>
<feature type="transmembrane region" description="Helical" evidence="14">
    <location>
        <begin position="282"/>
        <end position="304"/>
    </location>
</feature>
<dbReference type="Pfam" id="PF10998">
    <property type="entry name" value="DUF2838"/>
    <property type="match status" value="1"/>
</dbReference>
<dbReference type="GO" id="GO:0016020">
    <property type="term" value="C:membrane"/>
    <property type="evidence" value="ECO:0007669"/>
    <property type="project" value="UniProtKB-SubCell"/>
</dbReference>
<comment type="similarity">
    <text evidence="2">Belongs to the GPC1 family.</text>
</comment>
<feature type="transmembrane region" description="Helical" evidence="14">
    <location>
        <begin position="169"/>
        <end position="191"/>
    </location>
</feature>
<comment type="subcellular location">
    <subcellularLocation>
        <location evidence="1">Membrane</location>
        <topology evidence="1">Multi-pass membrane protein</topology>
    </subcellularLocation>
</comment>
<keyword evidence="8" id="KW-0443">Lipid metabolism</keyword>
<evidence type="ECO:0000313" key="16">
    <source>
        <dbReference type="Proteomes" id="UP001211907"/>
    </source>
</evidence>
<evidence type="ECO:0000313" key="15">
    <source>
        <dbReference type="EMBL" id="KAJ3122040.1"/>
    </source>
</evidence>
<gene>
    <name evidence="15" type="ORF">HK100_012146</name>
</gene>
<evidence type="ECO:0000256" key="1">
    <source>
        <dbReference type="ARBA" id="ARBA00004141"/>
    </source>
</evidence>
<feature type="transmembrane region" description="Helical" evidence="14">
    <location>
        <begin position="20"/>
        <end position="38"/>
    </location>
</feature>
<evidence type="ECO:0000256" key="3">
    <source>
        <dbReference type="ARBA" id="ARBA00019082"/>
    </source>
</evidence>
<reference evidence="15" key="1">
    <citation type="submission" date="2020-05" db="EMBL/GenBank/DDBJ databases">
        <title>Phylogenomic resolution of chytrid fungi.</title>
        <authorList>
            <person name="Stajich J.E."/>
            <person name="Amses K."/>
            <person name="Simmons R."/>
            <person name="Seto K."/>
            <person name="Myers J."/>
            <person name="Bonds A."/>
            <person name="Quandt C.A."/>
            <person name="Barry K."/>
            <person name="Liu P."/>
            <person name="Grigoriev I."/>
            <person name="Longcore J.E."/>
            <person name="James T.Y."/>
        </authorList>
    </citation>
    <scope>NUCLEOTIDE SEQUENCE</scope>
    <source>
        <strain evidence="15">JEL0513</strain>
    </source>
</reference>
<keyword evidence="16" id="KW-1185">Reference proteome</keyword>
<keyword evidence="11" id="KW-1208">Phospholipid metabolism</keyword>
<evidence type="ECO:0000256" key="6">
    <source>
        <dbReference type="ARBA" id="ARBA00022692"/>
    </source>
</evidence>
<evidence type="ECO:0000256" key="4">
    <source>
        <dbReference type="ARBA" id="ARBA00022516"/>
    </source>
</evidence>
<dbReference type="PANTHER" id="PTHR31201:SF1">
    <property type="entry name" value="GLYCEROPHOSPHOCHOLINE ACYLTRANSFERASE 1"/>
    <property type="match status" value="1"/>
</dbReference>
<keyword evidence="12" id="KW-0012">Acyltransferase</keyword>
<keyword evidence="7 14" id="KW-1133">Transmembrane helix</keyword>
<accession>A0AAD5T1X5</accession>
<keyword evidence="5" id="KW-0808">Transferase</keyword>
<feature type="transmembrane region" description="Helical" evidence="14">
    <location>
        <begin position="310"/>
        <end position="333"/>
    </location>
</feature>
<evidence type="ECO:0000256" key="8">
    <source>
        <dbReference type="ARBA" id="ARBA00023098"/>
    </source>
</evidence>
<keyword evidence="9 14" id="KW-0472">Membrane</keyword>
<comment type="caution">
    <text evidence="15">The sequence shown here is derived from an EMBL/GenBank/DDBJ whole genome shotgun (WGS) entry which is preliminary data.</text>
</comment>
<dbReference type="Proteomes" id="UP001211907">
    <property type="component" value="Unassembled WGS sequence"/>
</dbReference>
<feature type="compositionally biased region" description="Polar residues" evidence="13">
    <location>
        <begin position="435"/>
        <end position="445"/>
    </location>
</feature>
<dbReference type="GO" id="GO:0006656">
    <property type="term" value="P:phosphatidylcholine biosynthetic process"/>
    <property type="evidence" value="ECO:0007669"/>
    <property type="project" value="TreeGrafter"/>
</dbReference>
<evidence type="ECO:0000256" key="11">
    <source>
        <dbReference type="ARBA" id="ARBA00023264"/>
    </source>
</evidence>
<evidence type="ECO:0000256" key="9">
    <source>
        <dbReference type="ARBA" id="ARBA00023136"/>
    </source>
</evidence>
<protein>
    <recommendedName>
        <fullName evidence="3">Glycerophosphocholine acyltransferase 1</fullName>
    </recommendedName>
</protein>
<dbReference type="PANTHER" id="PTHR31201">
    <property type="entry name" value="OS01G0585100 PROTEIN"/>
    <property type="match status" value="1"/>
</dbReference>
<evidence type="ECO:0000256" key="5">
    <source>
        <dbReference type="ARBA" id="ARBA00022679"/>
    </source>
</evidence>
<evidence type="ECO:0000256" key="12">
    <source>
        <dbReference type="ARBA" id="ARBA00023315"/>
    </source>
</evidence>
<evidence type="ECO:0000256" key="2">
    <source>
        <dbReference type="ARBA" id="ARBA00006675"/>
    </source>
</evidence>
<evidence type="ECO:0000256" key="7">
    <source>
        <dbReference type="ARBA" id="ARBA00022989"/>
    </source>
</evidence>
<evidence type="ECO:0000256" key="14">
    <source>
        <dbReference type="SAM" id="Phobius"/>
    </source>
</evidence>
<dbReference type="EMBL" id="JADGJH010000839">
    <property type="protein sequence ID" value="KAJ3122040.1"/>
    <property type="molecule type" value="Genomic_DNA"/>
</dbReference>
<dbReference type="InterPro" id="IPR021261">
    <property type="entry name" value="GPCAT"/>
</dbReference>
<dbReference type="GO" id="GO:0016746">
    <property type="term" value="F:acyltransferase activity"/>
    <property type="evidence" value="ECO:0007669"/>
    <property type="project" value="UniProtKB-KW"/>
</dbReference>
<dbReference type="AlphaFoldDB" id="A0AAD5T1X5"/>
<sequence>MTNNGVSATSIPTPTGTTTLATGGGGVGFVVRLTGVRLRNRIREQARRTSLDIDRQIQVIRKRIRQPRQMQMIEKPSIPTELTNGIKPGHLRLWCYVSHGDSPSFADLPATNSRRLSVDFHSFDDYVNTILFIFLARGGTNTTLFRVLFVFSNGPLLFANVMWRTSLVFHSLAHITTNYIHLLPAVITYVIRWYPSDIQRQSDLFQNLRSGVTGDALSLKDVLGMPMAFYLAWQALYLVKTEWLDSEKLRKDEAIGTSFRHLIVFYQNHFLGKLALAFGPRLATPMFVLMQLIYTAIVSLPTSILYSHQWVHLGFIVSITVISIWNGAGYYIFKLSKTPNSTHGTDASATPDSPEPTEVWFQRYIRRGNGGSSGLLRGTSPAVSRTRRAGSVSAATSGVVLAAAAASASTAATSSCATAVLTSLTATAENGVGGSSQSETTSHGTINDVDWDNVGEDEVEGLQQESLVNDARKKLQ</sequence>
<feature type="region of interest" description="Disordered" evidence="13">
    <location>
        <begin position="429"/>
        <end position="451"/>
    </location>
</feature>